<feature type="transmembrane region" description="Helical" evidence="1">
    <location>
        <begin position="278"/>
        <end position="302"/>
    </location>
</feature>
<proteinExistence type="predicted"/>
<dbReference type="Proteomes" id="UP000001940">
    <property type="component" value="Chromosome IV"/>
</dbReference>
<dbReference type="CTD" id="188997"/>
<evidence type="ECO:0000256" key="1">
    <source>
        <dbReference type="SAM" id="Phobius"/>
    </source>
</evidence>
<accession>O45858</accession>
<dbReference type="Pfam" id="PF10325">
    <property type="entry name" value="7TM_GPCR_Srz"/>
    <property type="match status" value="1"/>
</dbReference>
<dbReference type="InParanoid" id="O45858"/>
<keyword evidence="1" id="KW-0472">Membrane</keyword>
<feature type="transmembrane region" description="Helical" evidence="1">
    <location>
        <begin position="39"/>
        <end position="63"/>
    </location>
</feature>
<feature type="transmembrane region" description="Helical" evidence="1">
    <location>
        <begin position="197"/>
        <end position="217"/>
    </location>
</feature>
<dbReference type="OrthoDB" id="5856444at2759"/>
<gene>
    <name evidence="2" type="ORF">CELE_T27E7.3</name>
    <name evidence="2 4" type="ORF">T27E7.3</name>
</gene>
<sequence>MFNESLFSNSTSEIEPTLNLGSYLIDLIFPFIKTFVKQLIFTVVFFLGMSIVWFTTISSFLVINQNLRKEWMKLPEFTIINHAHHVITNHFVKVIAGAVACIVIIIFVYIRYPNYGLIDFFLLLPCGVFWTVWGVYIYIATLFTQVYQFLLARYIFEHSSKLGKDEPQLTELQIGRKQYATKSTIKTLYICCIIRDYVLSPVVACVSVIYFIGSISIETFSLETLFSLKSQFTIFRIFQLIAMDSTILFVPAAVLYYLSQRRNLNNKEHVKNPLQVHIFHQAMIMTGIKVILIALCIIMSLIDQNLSWITTATQLDPILVVVSIQISTTRCFKKRLIAYREGRNLEVVIPTLAPINHDQPPKY</sequence>
<dbReference type="OMA" id="HANYILS"/>
<dbReference type="PANTHER" id="PTHR31720:SF16">
    <property type="entry name" value="G PROTEIN-COUPLED RECEPTOR-RELATED"/>
    <property type="match status" value="1"/>
</dbReference>
<dbReference type="InterPro" id="IPR018817">
    <property type="entry name" value="7TM_GPCR_serpentine_rcpt_Srz"/>
</dbReference>
<name>O45858_CAEEL</name>
<dbReference type="PANTHER" id="PTHR31720">
    <property type="entry name" value="SERPENTINE RECEPTOR, CLASS Z-RELATED"/>
    <property type="match status" value="1"/>
</dbReference>
<evidence type="ECO:0000313" key="3">
    <source>
        <dbReference type="Proteomes" id="UP000001940"/>
    </source>
</evidence>
<reference evidence="2 3" key="1">
    <citation type="journal article" date="1998" name="Science">
        <title>Genome sequence of the nematode C. elegans: a platform for investigating biology.</title>
        <authorList>
            <consortium name="The C. elegans sequencing consortium"/>
            <person name="Sulson J.E."/>
            <person name="Waterston R."/>
        </authorList>
    </citation>
    <scope>NUCLEOTIDE SEQUENCE [LARGE SCALE GENOMIC DNA]</scope>
    <source>
        <strain evidence="2 3">Bristol N2</strain>
    </source>
</reference>
<dbReference type="RefSeq" id="NP_502761.2">
    <property type="nucleotide sequence ID" value="NM_070360.2"/>
</dbReference>
<feature type="transmembrane region" description="Helical" evidence="1">
    <location>
        <begin position="237"/>
        <end position="258"/>
    </location>
</feature>
<dbReference type="EMBL" id="BX284604">
    <property type="protein sequence ID" value="CAB05290.2"/>
    <property type="molecule type" value="Genomic_DNA"/>
</dbReference>
<dbReference type="GeneID" id="188997"/>
<dbReference type="eggNOG" id="ENOG502TJ0T">
    <property type="taxonomic scope" value="Eukaryota"/>
</dbReference>
<keyword evidence="2" id="KW-0675">Receptor</keyword>
<protein>
    <submittedName>
        <fullName evidence="2">Serpentine Receptor, class Z</fullName>
    </submittedName>
</protein>
<feature type="transmembrane region" description="Helical" evidence="1">
    <location>
        <begin position="122"/>
        <end position="143"/>
    </location>
</feature>
<dbReference type="KEGG" id="cel:CELE_T27E7.3"/>
<evidence type="ECO:0000313" key="4">
    <source>
        <dbReference type="WormBase" id="T27E7.3"/>
    </source>
</evidence>
<evidence type="ECO:0000313" key="2">
    <source>
        <dbReference type="EMBL" id="CAB05290.2"/>
    </source>
</evidence>
<dbReference type="FunCoup" id="O45858">
    <property type="interactions" value="3"/>
</dbReference>
<dbReference type="UCSC" id="T27E7.3">
    <property type="organism name" value="c. elegans"/>
</dbReference>
<keyword evidence="1" id="KW-0812">Transmembrane</keyword>
<dbReference type="HOGENOM" id="CLU_065232_0_0_1"/>
<keyword evidence="1" id="KW-1133">Transmembrane helix</keyword>
<feature type="transmembrane region" description="Helical" evidence="1">
    <location>
        <begin position="91"/>
        <end position="110"/>
    </location>
</feature>
<dbReference type="WormBase" id="T27E7.3">
    <property type="protein sequence ID" value="CE49890"/>
    <property type="gene ID" value="WBGene00012088"/>
</dbReference>
<dbReference type="AGR" id="WB:WBGene00012088"/>
<dbReference type="PaxDb" id="6239-T27E7.3"/>
<organism evidence="2 3">
    <name type="scientific">Caenorhabditis elegans</name>
    <dbReference type="NCBI Taxonomy" id="6239"/>
    <lineage>
        <taxon>Eukaryota</taxon>
        <taxon>Metazoa</taxon>
        <taxon>Ecdysozoa</taxon>
        <taxon>Nematoda</taxon>
        <taxon>Chromadorea</taxon>
        <taxon>Rhabditida</taxon>
        <taxon>Rhabditina</taxon>
        <taxon>Rhabditomorpha</taxon>
        <taxon>Rhabditoidea</taxon>
        <taxon>Rhabditidae</taxon>
        <taxon>Peloderinae</taxon>
        <taxon>Caenorhabditis</taxon>
    </lineage>
</organism>
<dbReference type="AlphaFoldDB" id="O45858"/>
<keyword evidence="3" id="KW-1185">Reference proteome</keyword>
<dbReference type="SMR" id="O45858"/>
<dbReference type="PIR" id="T25363">
    <property type="entry name" value="T25363"/>
</dbReference>